<evidence type="ECO:0000313" key="1">
    <source>
        <dbReference type="EMBL" id="MTI24443.1"/>
    </source>
</evidence>
<comment type="caution">
    <text evidence="1">The sequence shown here is derived from an EMBL/GenBank/DDBJ whole genome shotgun (WGS) entry which is preliminary data.</text>
</comment>
<accession>A0ABW9RK35</accession>
<keyword evidence="2" id="KW-1185">Reference proteome</keyword>
<dbReference type="RefSeq" id="WP_155170421.1">
    <property type="nucleotide sequence ID" value="NZ_BAAAFL010000015.1"/>
</dbReference>
<proteinExistence type="predicted"/>
<protein>
    <recommendedName>
        <fullName evidence="3">Outer membrane protein beta-barrel domain-containing protein</fullName>
    </recommendedName>
</protein>
<organism evidence="1 2">
    <name type="scientific">Fulvivirga kasyanovii</name>
    <dbReference type="NCBI Taxonomy" id="396812"/>
    <lineage>
        <taxon>Bacteria</taxon>
        <taxon>Pseudomonadati</taxon>
        <taxon>Bacteroidota</taxon>
        <taxon>Cytophagia</taxon>
        <taxon>Cytophagales</taxon>
        <taxon>Fulvivirgaceae</taxon>
        <taxon>Fulvivirga</taxon>
    </lineage>
</organism>
<evidence type="ECO:0008006" key="3">
    <source>
        <dbReference type="Google" id="ProtNLM"/>
    </source>
</evidence>
<sequence length="245" mass="27670">MRFLIIPLLFCCSCASVYIPNSRNMPIIDHGGEVTASVKGGSTGYEGQLAFSPVNRFGIMADGLYKNSSTSETDDDYQKHKYFGFGAGYYEPISDWGVFDIYGGYGQGEGSAQDEYVFFTSNTDYATGKYRRYYVQPGFALKKEHIELGFCYRISRVEFYEFEDSNIQDIEISNTIMEPAFTFRAGGKNIKMDSQVGLNVPMHETEFEFPVFTVSIGVTLRLDFGKKLISKKSDDTESQENFPRP</sequence>
<dbReference type="Proteomes" id="UP000798808">
    <property type="component" value="Unassembled WGS sequence"/>
</dbReference>
<evidence type="ECO:0000313" key="2">
    <source>
        <dbReference type="Proteomes" id="UP000798808"/>
    </source>
</evidence>
<gene>
    <name evidence="1" type="ORF">E1163_05740</name>
</gene>
<dbReference type="EMBL" id="SMLW01000414">
    <property type="protein sequence ID" value="MTI24443.1"/>
    <property type="molecule type" value="Genomic_DNA"/>
</dbReference>
<reference evidence="1 2" key="1">
    <citation type="submission" date="2019-02" db="EMBL/GenBank/DDBJ databases">
        <authorList>
            <person name="Goldberg S.R."/>
            <person name="Haltli B.A."/>
            <person name="Correa H."/>
            <person name="Russell K.G."/>
        </authorList>
    </citation>
    <scope>NUCLEOTIDE SEQUENCE [LARGE SCALE GENOMIC DNA]</scope>
    <source>
        <strain evidence="1 2">JCM 16186</strain>
    </source>
</reference>
<name>A0ABW9RK35_9BACT</name>